<name>A0A8J3VID8_9ACTN</name>
<comment type="caution">
    <text evidence="1">The sequence shown here is derived from an EMBL/GenBank/DDBJ whole genome shotgun (WGS) entry which is preliminary data.</text>
</comment>
<proteinExistence type="predicted"/>
<dbReference type="RefSeq" id="WP_203911284.1">
    <property type="nucleotide sequence ID" value="NZ_BONY01000037.1"/>
</dbReference>
<keyword evidence="2" id="KW-1185">Reference proteome</keyword>
<accession>A0A8J3VID8</accession>
<gene>
    <name evidence="1" type="ORF">Rhe02_55620</name>
</gene>
<dbReference type="EMBL" id="BONY01000037">
    <property type="protein sequence ID" value="GIH07495.1"/>
    <property type="molecule type" value="Genomic_DNA"/>
</dbReference>
<protein>
    <submittedName>
        <fullName evidence="1">Uncharacterized protein</fullName>
    </submittedName>
</protein>
<reference evidence="1" key="1">
    <citation type="submission" date="2021-01" db="EMBL/GenBank/DDBJ databases">
        <title>Whole genome shotgun sequence of Rhizocola hellebori NBRC 109834.</title>
        <authorList>
            <person name="Komaki H."/>
            <person name="Tamura T."/>
        </authorList>
    </citation>
    <scope>NUCLEOTIDE SEQUENCE</scope>
    <source>
        <strain evidence="1">NBRC 109834</strain>
    </source>
</reference>
<evidence type="ECO:0000313" key="2">
    <source>
        <dbReference type="Proteomes" id="UP000612899"/>
    </source>
</evidence>
<evidence type="ECO:0000313" key="1">
    <source>
        <dbReference type="EMBL" id="GIH07495.1"/>
    </source>
</evidence>
<dbReference type="Proteomes" id="UP000612899">
    <property type="component" value="Unassembled WGS sequence"/>
</dbReference>
<sequence>MSEKELIAVTENVRVLGSATFAINSATTTNGDFGTPDDISLEALAAAGTYKPGDRVLVVFSAPRTAGAGSDAISFSVQDAPDNAGSIGTPATAETDGTLTGGSGHQTAVAAVKVKAGRPWLRFRATRAGTTDTHQVSITVLAVGRAA</sequence>
<organism evidence="1 2">
    <name type="scientific">Rhizocola hellebori</name>
    <dbReference type="NCBI Taxonomy" id="1392758"/>
    <lineage>
        <taxon>Bacteria</taxon>
        <taxon>Bacillati</taxon>
        <taxon>Actinomycetota</taxon>
        <taxon>Actinomycetes</taxon>
        <taxon>Micromonosporales</taxon>
        <taxon>Micromonosporaceae</taxon>
        <taxon>Rhizocola</taxon>
    </lineage>
</organism>
<dbReference type="AlphaFoldDB" id="A0A8J3VID8"/>